<reference evidence="1" key="1">
    <citation type="submission" date="2020-07" db="EMBL/GenBank/DDBJ databases">
        <title>Clarias magur genome sequencing, assembly and annotation.</title>
        <authorList>
            <person name="Kushwaha B."/>
            <person name="Kumar R."/>
            <person name="Das P."/>
            <person name="Joshi C.G."/>
            <person name="Kumar D."/>
            <person name="Nagpure N.S."/>
            <person name="Pandey M."/>
            <person name="Agarwal S."/>
            <person name="Srivastava S."/>
            <person name="Singh M."/>
            <person name="Sahoo L."/>
            <person name="Jayasankar P."/>
            <person name="Meher P.K."/>
            <person name="Koringa P.G."/>
            <person name="Iquebal M.A."/>
            <person name="Das S.P."/>
            <person name="Bit A."/>
            <person name="Patnaik S."/>
            <person name="Patel N."/>
            <person name="Shah T.M."/>
            <person name="Hinsu A."/>
            <person name="Jena J.K."/>
        </authorList>
    </citation>
    <scope>NUCLEOTIDE SEQUENCE</scope>
    <source>
        <strain evidence="1">CIFAMagur01</strain>
        <tissue evidence="1">Testis</tissue>
    </source>
</reference>
<dbReference type="AlphaFoldDB" id="A0A8J4UJ84"/>
<dbReference type="Proteomes" id="UP000727407">
    <property type="component" value="Unassembled WGS sequence"/>
</dbReference>
<gene>
    <name evidence="1" type="primary">pcp</name>
    <name evidence="1" type="ORF">DAT39_011390</name>
</gene>
<proteinExistence type="predicted"/>
<evidence type="ECO:0000313" key="1">
    <source>
        <dbReference type="EMBL" id="KAF5898917.1"/>
    </source>
</evidence>
<evidence type="ECO:0000313" key="2">
    <source>
        <dbReference type="Proteomes" id="UP000727407"/>
    </source>
</evidence>
<comment type="caution">
    <text evidence="1">The sequence shown here is derived from an EMBL/GenBank/DDBJ whole genome shotgun (WGS) entry which is preliminary data.</text>
</comment>
<protein>
    <submittedName>
        <fullName evidence="1">Abnormal spindle-like microcephaly-associated protein</fullName>
    </submittedName>
</protein>
<organism evidence="1 2">
    <name type="scientific">Clarias magur</name>
    <name type="common">Asian catfish</name>
    <name type="synonym">Macropteronotus magur</name>
    <dbReference type="NCBI Taxonomy" id="1594786"/>
    <lineage>
        <taxon>Eukaryota</taxon>
        <taxon>Metazoa</taxon>
        <taxon>Chordata</taxon>
        <taxon>Craniata</taxon>
        <taxon>Vertebrata</taxon>
        <taxon>Euteleostomi</taxon>
        <taxon>Actinopterygii</taxon>
        <taxon>Neopterygii</taxon>
        <taxon>Teleostei</taxon>
        <taxon>Ostariophysi</taxon>
        <taxon>Siluriformes</taxon>
        <taxon>Clariidae</taxon>
        <taxon>Clarias</taxon>
    </lineage>
</organism>
<accession>A0A8J4UJ84</accession>
<feature type="non-terminal residue" evidence="1">
    <location>
        <position position="52"/>
    </location>
</feature>
<sequence>MDTERLLYHRGRGSEKTIPLLPGFIVHVPFSVSHNDSNNQQFSVSLCLRLYL</sequence>
<dbReference type="EMBL" id="QNUK01000184">
    <property type="protein sequence ID" value="KAF5898917.1"/>
    <property type="molecule type" value="Genomic_DNA"/>
</dbReference>
<name>A0A8J4UJ84_CLAMG</name>
<keyword evidence="2" id="KW-1185">Reference proteome</keyword>